<protein>
    <submittedName>
        <fullName evidence="1">Uncharacterized protein</fullName>
    </submittedName>
</protein>
<gene>
    <name evidence="1" type="ORF">ANCCAN_00617</name>
</gene>
<evidence type="ECO:0000313" key="2">
    <source>
        <dbReference type="Proteomes" id="UP000252519"/>
    </source>
</evidence>
<dbReference type="OrthoDB" id="10435720at2759"/>
<evidence type="ECO:0000313" key="1">
    <source>
        <dbReference type="EMBL" id="RCN53068.1"/>
    </source>
</evidence>
<proteinExistence type="predicted"/>
<name>A0A368HBJ3_ANCCA</name>
<accession>A0A368HBJ3</accession>
<reference evidence="1 2" key="1">
    <citation type="submission" date="2014-10" db="EMBL/GenBank/DDBJ databases">
        <title>Draft genome of the hookworm Ancylostoma caninum.</title>
        <authorList>
            <person name="Mitreva M."/>
        </authorList>
    </citation>
    <scope>NUCLEOTIDE SEQUENCE [LARGE SCALE GENOMIC DNA]</scope>
    <source>
        <strain evidence="1 2">Baltimore</strain>
    </source>
</reference>
<dbReference type="Proteomes" id="UP000252519">
    <property type="component" value="Unassembled WGS sequence"/>
</dbReference>
<dbReference type="AlphaFoldDB" id="A0A368HBJ3"/>
<organism evidence="1 2">
    <name type="scientific">Ancylostoma caninum</name>
    <name type="common">Dog hookworm</name>
    <dbReference type="NCBI Taxonomy" id="29170"/>
    <lineage>
        <taxon>Eukaryota</taxon>
        <taxon>Metazoa</taxon>
        <taxon>Ecdysozoa</taxon>
        <taxon>Nematoda</taxon>
        <taxon>Chromadorea</taxon>
        <taxon>Rhabditida</taxon>
        <taxon>Rhabditina</taxon>
        <taxon>Rhabditomorpha</taxon>
        <taxon>Strongyloidea</taxon>
        <taxon>Ancylostomatidae</taxon>
        <taxon>Ancylostomatinae</taxon>
        <taxon>Ancylostoma</taxon>
    </lineage>
</organism>
<dbReference type="EMBL" id="JOJR01000003">
    <property type="protein sequence ID" value="RCN53068.1"/>
    <property type="molecule type" value="Genomic_DNA"/>
</dbReference>
<sequence>MQASRSFPCLKGFSDVSPYQKPLATPVISPDLALLDHNYHGWSGFSLQNGCKLIRRNSLPSQEIPFIRNSHQPANQANSVVYLDQAGRPMFHRPIRRRFIPYERPTDKKLPELPIEEVERLLSEIECGDHTGAKKFKRPERRVNVFRRTTAPLAVRASVCGQEIAQPIRDDVTKPSGG</sequence>
<keyword evidence="2" id="KW-1185">Reference proteome</keyword>
<comment type="caution">
    <text evidence="1">The sequence shown here is derived from an EMBL/GenBank/DDBJ whole genome shotgun (WGS) entry which is preliminary data.</text>
</comment>